<proteinExistence type="predicted"/>
<dbReference type="Proteomes" id="UP000242188">
    <property type="component" value="Unassembled WGS sequence"/>
</dbReference>
<evidence type="ECO:0000256" key="1">
    <source>
        <dbReference type="SAM" id="MobiDB-lite"/>
    </source>
</evidence>
<accession>A0A210QUS7</accession>
<feature type="region of interest" description="Disordered" evidence="1">
    <location>
        <begin position="79"/>
        <end position="103"/>
    </location>
</feature>
<feature type="compositionally biased region" description="Acidic residues" evidence="1">
    <location>
        <begin position="82"/>
        <end position="94"/>
    </location>
</feature>
<dbReference type="OrthoDB" id="9948935at2759"/>
<gene>
    <name evidence="2" type="ORF">KP79_PYT06867</name>
</gene>
<organism evidence="2 3">
    <name type="scientific">Mizuhopecten yessoensis</name>
    <name type="common">Japanese scallop</name>
    <name type="synonym">Patinopecten yessoensis</name>
    <dbReference type="NCBI Taxonomy" id="6573"/>
    <lineage>
        <taxon>Eukaryota</taxon>
        <taxon>Metazoa</taxon>
        <taxon>Spiralia</taxon>
        <taxon>Lophotrochozoa</taxon>
        <taxon>Mollusca</taxon>
        <taxon>Bivalvia</taxon>
        <taxon>Autobranchia</taxon>
        <taxon>Pteriomorphia</taxon>
        <taxon>Pectinida</taxon>
        <taxon>Pectinoidea</taxon>
        <taxon>Pectinidae</taxon>
        <taxon>Mizuhopecten</taxon>
    </lineage>
</organism>
<evidence type="ECO:0000313" key="2">
    <source>
        <dbReference type="EMBL" id="OWF52475.1"/>
    </source>
</evidence>
<evidence type="ECO:0000313" key="3">
    <source>
        <dbReference type="Proteomes" id="UP000242188"/>
    </source>
</evidence>
<dbReference type="EMBL" id="NEDP02001786">
    <property type="protein sequence ID" value="OWF52475.1"/>
    <property type="molecule type" value="Genomic_DNA"/>
</dbReference>
<dbReference type="Pfam" id="PF14854">
    <property type="entry name" value="LURAP"/>
    <property type="match status" value="1"/>
</dbReference>
<dbReference type="InterPro" id="IPR039499">
    <property type="entry name" value="LURA1/LRA25"/>
</dbReference>
<keyword evidence="3" id="KW-1185">Reference proteome</keyword>
<name>A0A210QUS7_MIZYE</name>
<dbReference type="AlphaFoldDB" id="A0A210QUS7"/>
<sequence length="103" mass="11544">MESSQISSNSTATDRINSALATLRRDMLDLRQQDVQLMQQLIRINANIKTLTKRRPNSGRQRKTKYSLLNGRKKFISLNESIPEEDSSSADSDSDASLSGNDN</sequence>
<comment type="caution">
    <text evidence="2">The sequence shown here is derived from an EMBL/GenBank/DDBJ whole genome shotgun (WGS) entry which is preliminary data.</text>
</comment>
<protein>
    <submittedName>
        <fullName evidence="2">Uncharacterized protein</fullName>
    </submittedName>
</protein>
<reference evidence="2 3" key="1">
    <citation type="journal article" date="2017" name="Nat. Ecol. Evol.">
        <title>Scallop genome provides insights into evolution of bilaterian karyotype and development.</title>
        <authorList>
            <person name="Wang S."/>
            <person name="Zhang J."/>
            <person name="Jiao W."/>
            <person name="Li J."/>
            <person name="Xun X."/>
            <person name="Sun Y."/>
            <person name="Guo X."/>
            <person name="Huan P."/>
            <person name="Dong B."/>
            <person name="Zhang L."/>
            <person name="Hu X."/>
            <person name="Sun X."/>
            <person name="Wang J."/>
            <person name="Zhao C."/>
            <person name="Wang Y."/>
            <person name="Wang D."/>
            <person name="Huang X."/>
            <person name="Wang R."/>
            <person name="Lv J."/>
            <person name="Li Y."/>
            <person name="Zhang Z."/>
            <person name="Liu B."/>
            <person name="Lu W."/>
            <person name="Hui Y."/>
            <person name="Liang J."/>
            <person name="Zhou Z."/>
            <person name="Hou R."/>
            <person name="Li X."/>
            <person name="Liu Y."/>
            <person name="Li H."/>
            <person name="Ning X."/>
            <person name="Lin Y."/>
            <person name="Zhao L."/>
            <person name="Xing Q."/>
            <person name="Dou J."/>
            <person name="Li Y."/>
            <person name="Mao J."/>
            <person name="Guo H."/>
            <person name="Dou H."/>
            <person name="Li T."/>
            <person name="Mu C."/>
            <person name="Jiang W."/>
            <person name="Fu Q."/>
            <person name="Fu X."/>
            <person name="Miao Y."/>
            <person name="Liu J."/>
            <person name="Yu Q."/>
            <person name="Li R."/>
            <person name="Liao H."/>
            <person name="Li X."/>
            <person name="Kong Y."/>
            <person name="Jiang Z."/>
            <person name="Chourrout D."/>
            <person name="Li R."/>
            <person name="Bao Z."/>
        </authorList>
    </citation>
    <scope>NUCLEOTIDE SEQUENCE [LARGE SCALE GENOMIC DNA]</scope>
    <source>
        <strain evidence="2 3">PY_sf001</strain>
    </source>
</reference>